<feature type="region of interest" description="Disordered" evidence="6">
    <location>
        <begin position="185"/>
        <end position="281"/>
    </location>
</feature>
<evidence type="ECO:0000256" key="1">
    <source>
        <dbReference type="ARBA" id="ARBA00022723"/>
    </source>
</evidence>
<evidence type="ECO:0000259" key="7">
    <source>
        <dbReference type="PROSITE" id="PS50158"/>
    </source>
</evidence>
<feature type="compositionally biased region" description="Polar residues" evidence="6">
    <location>
        <begin position="236"/>
        <end position="249"/>
    </location>
</feature>
<comment type="caution">
    <text evidence="8">The sequence shown here is derived from an EMBL/GenBank/DDBJ whole genome shotgun (WGS) entry which is preliminary data.</text>
</comment>
<feature type="region of interest" description="Disordered" evidence="6">
    <location>
        <begin position="582"/>
        <end position="626"/>
    </location>
</feature>
<evidence type="ECO:0000313" key="9">
    <source>
        <dbReference type="Proteomes" id="UP000815325"/>
    </source>
</evidence>
<evidence type="ECO:0000256" key="4">
    <source>
        <dbReference type="ARBA" id="ARBA00022833"/>
    </source>
</evidence>
<dbReference type="InterPro" id="IPR000433">
    <property type="entry name" value="Znf_ZZ"/>
</dbReference>
<feature type="region of interest" description="Disordered" evidence="6">
    <location>
        <begin position="713"/>
        <end position="755"/>
    </location>
</feature>
<dbReference type="SMART" id="SM00343">
    <property type="entry name" value="ZnF_C2HC"/>
    <property type="match status" value="1"/>
</dbReference>
<feature type="compositionally biased region" description="Low complexity" evidence="6">
    <location>
        <begin position="715"/>
        <end position="729"/>
    </location>
</feature>
<dbReference type="Pfam" id="PF00569">
    <property type="entry name" value="ZZ"/>
    <property type="match status" value="1"/>
</dbReference>
<keyword evidence="1" id="KW-0479">Metal-binding</keyword>
<dbReference type="SUPFAM" id="SSF57756">
    <property type="entry name" value="Retrovirus zinc finger-like domains"/>
    <property type="match status" value="1"/>
</dbReference>
<feature type="compositionally biased region" description="Low complexity" evidence="6">
    <location>
        <begin position="741"/>
        <end position="755"/>
    </location>
</feature>
<dbReference type="SMART" id="SM00291">
    <property type="entry name" value="ZnF_ZZ"/>
    <property type="match status" value="1"/>
</dbReference>
<feature type="region of interest" description="Disordered" evidence="6">
    <location>
        <begin position="383"/>
        <end position="444"/>
    </location>
</feature>
<dbReference type="InterPro" id="IPR036875">
    <property type="entry name" value="Znf_CCHC_sf"/>
</dbReference>
<evidence type="ECO:0000256" key="6">
    <source>
        <dbReference type="SAM" id="MobiDB-lite"/>
    </source>
</evidence>
<keyword evidence="2 5" id="KW-0863">Zinc-finger</keyword>
<organism evidence="8 9">
    <name type="scientific">Dunaliella salina</name>
    <name type="common">Green alga</name>
    <name type="synonym">Protococcus salinus</name>
    <dbReference type="NCBI Taxonomy" id="3046"/>
    <lineage>
        <taxon>Eukaryota</taxon>
        <taxon>Viridiplantae</taxon>
        <taxon>Chlorophyta</taxon>
        <taxon>core chlorophytes</taxon>
        <taxon>Chlorophyceae</taxon>
        <taxon>CS clade</taxon>
        <taxon>Chlamydomonadales</taxon>
        <taxon>Dunaliellaceae</taxon>
        <taxon>Dunaliella</taxon>
    </lineage>
</organism>
<dbReference type="Gene3D" id="3.90.70.130">
    <property type="match status" value="2"/>
</dbReference>
<evidence type="ECO:0000256" key="5">
    <source>
        <dbReference type="PROSITE-ProRule" id="PRU00047"/>
    </source>
</evidence>
<dbReference type="EMBL" id="MU069628">
    <property type="protein sequence ID" value="KAF5837111.1"/>
    <property type="molecule type" value="Genomic_DNA"/>
</dbReference>
<keyword evidence="9" id="KW-1185">Reference proteome</keyword>
<feature type="domain" description="CCHC-type" evidence="7">
    <location>
        <begin position="148"/>
        <end position="163"/>
    </location>
</feature>
<feature type="compositionally biased region" description="Polar residues" evidence="6">
    <location>
        <begin position="587"/>
        <end position="596"/>
    </location>
</feature>
<feature type="compositionally biased region" description="Polar residues" evidence="6">
    <location>
        <begin position="424"/>
        <end position="444"/>
    </location>
</feature>
<sequence length="845" mass="92028">MPNLNCPICGASSFKSVESCQRHVDGCAERPAASTSDETVQCPYGCGAWVPLAELNDHELAHQRAQAGATSDAVMATAAEAAAAADAADAAAAAAAQAQLWEDDQGQWDDSAGPKSAEALARELQEQQDFEALRRKYGFEAEKKPGQCWHCGGTGHWSNACPRKHARPLLSIDPCILITQQQPELQYHPAPPPKGQQVKEQQQQQQQQQQHHQQQQQQQQHSSHDERMQQPEHQPPFQQSCSDTMSLAMQQQQQQQQQQQLLQHQGITSASGSTHSPYLISPNNPDIVELLKPCLIQHSTRAPTYCALLSGPVHHLCSSRQDQGWGCGWRNIQMQISHLLARGFQEQLPHCSSQHLYVDQQQQHLHTDQQQRASGLHLSADQQCFPAQHGGPNQHPSNIQQHGPFHSSPDPLPSTSQHRRPLNSFPNQLPSASQHLPGQWQASSPGMQIRSPCLFGSNPILPDIGSLQAWLEAAWSEGFDTAGAESLGGKIQGDHKWIGTTEACALLRHQGVRAEIIDFMGRSPSAAALPDGRTVHSSVACDLCGACPIIGVRHRSLSRTNYDLCSRCAACPAGKGAEPFEMLGTGPLTSGTQAPLQQQHHQQQQQQPPENGCESNSSSSSGSSESSPFHLPLIEWVWNYFSGSHPPTRHMHHQIMNGIHTSSIGNGSALAHTPLARLGGAAPPPPVLSTGLPPLYFQHDGHSRTIIGIERTRKPPAQQPQQPLHQQKQALRKREAPEQPSSGGNNGSSMGEEGSACSLVLRGGPATFDASRYTYTLLVLDPGIPTSSIVSSLRAGSGWQRFIRRGLHTLRHSQYQLLVCVLEEEGQQRSAGLARQIRALEVVCS</sequence>
<dbReference type="SUPFAM" id="SSF57850">
    <property type="entry name" value="RING/U-box"/>
    <property type="match status" value="1"/>
</dbReference>
<feature type="compositionally biased region" description="Low complexity" evidence="6">
    <location>
        <begin position="597"/>
        <end position="626"/>
    </location>
</feature>
<evidence type="ECO:0000313" key="8">
    <source>
        <dbReference type="EMBL" id="KAF5837111.1"/>
    </source>
</evidence>
<name>A0ABQ7GR71_DUNSA</name>
<dbReference type="Pfam" id="PF07910">
    <property type="entry name" value="Peptidase_C78"/>
    <property type="match status" value="2"/>
</dbReference>
<dbReference type="PROSITE" id="PS50158">
    <property type="entry name" value="ZF_CCHC"/>
    <property type="match status" value="1"/>
</dbReference>
<keyword evidence="4" id="KW-0862">Zinc</keyword>
<evidence type="ECO:0000256" key="3">
    <source>
        <dbReference type="ARBA" id="ARBA00022801"/>
    </source>
</evidence>
<dbReference type="InterPro" id="IPR001878">
    <property type="entry name" value="Znf_CCHC"/>
</dbReference>
<proteinExistence type="predicted"/>
<accession>A0ABQ7GR71</accession>
<keyword evidence="3" id="KW-0378">Hydrolase</keyword>
<dbReference type="Proteomes" id="UP000815325">
    <property type="component" value="Unassembled WGS sequence"/>
</dbReference>
<reference evidence="8" key="1">
    <citation type="submission" date="2017-08" db="EMBL/GenBank/DDBJ databases">
        <authorList>
            <person name="Polle J.E."/>
            <person name="Barry K."/>
            <person name="Cushman J."/>
            <person name="Schmutz J."/>
            <person name="Tran D."/>
            <person name="Hathwaick L.T."/>
            <person name="Yim W.C."/>
            <person name="Jenkins J."/>
            <person name="Mckie-Krisberg Z.M."/>
            <person name="Prochnik S."/>
            <person name="Lindquist E."/>
            <person name="Dockter R.B."/>
            <person name="Adam C."/>
            <person name="Molina H."/>
            <person name="Bunkerborg J."/>
            <person name="Jin E."/>
            <person name="Buchheim M."/>
            <person name="Magnuson J."/>
        </authorList>
    </citation>
    <scope>NUCLEOTIDE SEQUENCE</scope>
    <source>
        <strain evidence="8">CCAP 19/18</strain>
    </source>
</reference>
<evidence type="ECO:0000256" key="2">
    <source>
        <dbReference type="ARBA" id="ARBA00022771"/>
    </source>
</evidence>
<gene>
    <name evidence="8" type="ORF">DUNSADRAFT_4834</name>
</gene>
<feature type="compositionally biased region" description="Low complexity" evidence="6">
    <location>
        <begin position="250"/>
        <end position="265"/>
    </location>
</feature>
<dbReference type="InterPro" id="IPR012462">
    <property type="entry name" value="UFSP1/2_DUB_cat"/>
</dbReference>
<protein>
    <submittedName>
        <fullName evidence="8">Peptidase family C78-domain-containing protein</fullName>
    </submittedName>
</protein>
<feature type="compositionally biased region" description="Polar residues" evidence="6">
    <location>
        <begin position="266"/>
        <end position="281"/>
    </location>
</feature>
<feature type="compositionally biased region" description="Low complexity" evidence="6">
    <location>
        <begin position="201"/>
        <end position="221"/>
    </location>
</feature>
<dbReference type="Gene3D" id="4.10.60.10">
    <property type="entry name" value="Zinc finger, CCHC-type"/>
    <property type="match status" value="1"/>
</dbReference>